<feature type="transmembrane region" description="Helical" evidence="7">
    <location>
        <begin position="103"/>
        <end position="128"/>
    </location>
</feature>
<keyword evidence="6 7" id="KW-0472">Membrane</keyword>
<dbReference type="InterPro" id="IPR005691">
    <property type="entry name" value="Tic20"/>
</dbReference>
<evidence type="ECO:0000256" key="4">
    <source>
        <dbReference type="ARBA" id="ARBA00022692"/>
    </source>
</evidence>
<dbReference type="PANTHER" id="PTHR33510:SF5">
    <property type="entry name" value="PROTEIN TIC 20-II, CHLOROPLASTIC"/>
    <property type="match status" value="1"/>
</dbReference>
<dbReference type="AlphaFoldDB" id="A0A1Z1XBC5"/>
<feature type="transmembrane region" description="Helical" evidence="7">
    <location>
        <begin position="23"/>
        <end position="42"/>
    </location>
</feature>
<protein>
    <recommendedName>
        <fullName evidence="3 7">Tic20 family protein Ycf60</fullName>
    </recommendedName>
</protein>
<gene>
    <name evidence="8" type="primary">ycf60</name>
</gene>
<dbReference type="EMBL" id="KY083067">
    <property type="protein sequence ID" value="ARX96164.1"/>
    <property type="molecule type" value="Genomic_DNA"/>
</dbReference>
<evidence type="ECO:0000256" key="2">
    <source>
        <dbReference type="ARBA" id="ARBA00009596"/>
    </source>
</evidence>
<feature type="transmembrane region" description="Helical" evidence="7">
    <location>
        <begin position="174"/>
        <end position="194"/>
    </location>
</feature>
<evidence type="ECO:0000256" key="3">
    <source>
        <dbReference type="ARBA" id="ARBA00017412"/>
    </source>
</evidence>
<feature type="transmembrane region" description="Helical" evidence="7">
    <location>
        <begin position="140"/>
        <end position="162"/>
    </location>
</feature>
<dbReference type="GO" id="GO:0031969">
    <property type="term" value="C:chloroplast membrane"/>
    <property type="evidence" value="ECO:0007669"/>
    <property type="project" value="UniProtKB-SubCell"/>
</dbReference>
<reference evidence="8" key="1">
    <citation type="submission" date="2016-11" db="EMBL/GenBank/DDBJ databases">
        <title>Chloroplast genome of compsopogon caeruleus.</title>
        <authorList>
            <person name="Nan F."/>
        </authorList>
    </citation>
    <scope>NUCLEOTIDE SEQUENCE</scope>
</reference>
<dbReference type="PANTHER" id="PTHR33510">
    <property type="entry name" value="PROTEIN TIC 20-II, CHLOROPLASTIC"/>
    <property type="match status" value="1"/>
</dbReference>
<keyword evidence="5 7" id="KW-1133">Transmembrane helix</keyword>
<dbReference type="GeneID" id="33366835"/>
<keyword evidence="4 7" id="KW-0812">Transmembrane</keyword>
<evidence type="ECO:0000313" key="8">
    <source>
        <dbReference type="EMBL" id="ARX96164.1"/>
    </source>
</evidence>
<comment type="subcellular location">
    <subcellularLocation>
        <location evidence="1 7">Plastid</location>
        <location evidence="1 7">Chloroplast membrane</location>
        <topology evidence="1 7">Multi-pass membrane protein</topology>
    </subcellularLocation>
</comment>
<keyword evidence="7 8" id="KW-0150">Chloroplast</keyword>
<evidence type="ECO:0000256" key="1">
    <source>
        <dbReference type="ARBA" id="ARBA00004508"/>
    </source>
</evidence>
<evidence type="ECO:0000256" key="5">
    <source>
        <dbReference type="ARBA" id="ARBA00022989"/>
    </source>
</evidence>
<dbReference type="Pfam" id="PF16166">
    <property type="entry name" value="TIC20"/>
    <property type="match status" value="1"/>
</dbReference>
<sequence length="221" mass="25815">MMIHIKQKNHVNYFYLNQQKLQIYFLTFIATLFIIALIIKIYSRFFPSSLSINRKKTDSVITTIRFISILPYFLPFLEGVENFGLKVLSDYPFHFLKFYKKTIAPFVVFYVENRSVNLITFLTLYFLIVNSKSPLAVSQFLRFNTLQALLIFLLTTLIGSMFRSLPMEFRVSLYGLIICNSFLWLITGIILYAITKCFEGKYSRIPVISEAVKIQIESKGL</sequence>
<keyword evidence="7 8" id="KW-0934">Plastid</keyword>
<evidence type="ECO:0000256" key="6">
    <source>
        <dbReference type="ARBA" id="ARBA00023136"/>
    </source>
</evidence>
<name>A0A1Z1XBC5_9RHOD</name>
<accession>A0A1Z1XBC5</accession>
<comment type="similarity">
    <text evidence="2 7">Belongs to the Tic20 family.</text>
</comment>
<dbReference type="RefSeq" id="YP_009402815.1">
    <property type="nucleotide sequence ID" value="NC_035350.1"/>
</dbReference>
<feature type="transmembrane region" description="Helical" evidence="7">
    <location>
        <begin position="63"/>
        <end position="83"/>
    </location>
</feature>
<geneLocation type="chloroplast" evidence="8"/>
<organism evidence="8">
    <name type="scientific">Compsopogon caeruleus</name>
    <dbReference type="NCBI Taxonomy" id="31354"/>
    <lineage>
        <taxon>Eukaryota</taxon>
        <taxon>Rhodophyta</taxon>
        <taxon>Compsopogonophyceae</taxon>
        <taxon>Compsopogonales</taxon>
        <taxon>Compsopogonaceae</taxon>
        <taxon>Compsopogon</taxon>
    </lineage>
</organism>
<proteinExistence type="inferred from homology"/>
<evidence type="ECO:0000256" key="7">
    <source>
        <dbReference type="RuleBase" id="RU367003"/>
    </source>
</evidence>